<evidence type="ECO:0000256" key="7">
    <source>
        <dbReference type="ARBA" id="ARBA00023136"/>
    </source>
</evidence>
<feature type="transmembrane region" description="Helical" evidence="8">
    <location>
        <begin position="67"/>
        <end position="90"/>
    </location>
</feature>
<dbReference type="PANTHER" id="PTHR30472">
    <property type="entry name" value="FERRIC ENTEROBACTIN TRANSPORT SYSTEM PERMEASE PROTEIN"/>
    <property type="match status" value="1"/>
</dbReference>
<accession>A0A485BW17</accession>
<dbReference type="EMBL" id="CAADJE010000025">
    <property type="protein sequence ID" value="VFS77294.1"/>
    <property type="molecule type" value="Genomic_DNA"/>
</dbReference>
<dbReference type="GO" id="GO:0022857">
    <property type="term" value="F:transmembrane transporter activity"/>
    <property type="evidence" value="ECO:0007669"/>
    <property type="project" value="InterPro"/>
</dbReference>
<protein>
    <submittedName>
        <fullName evidence="9">Iron(III)-hydroxamate import system permease protein fhuB</fullName>
    </submittedName>
</protein>
<evidence type="ECO:0000313" key="9">
    <source>
        <dbReference type="EMBL" id="VFS77294.1"/>
    </source>
</evidence>
<evidence type="ECO:0000256" key="4">
    <source>
        <dbReference type="ARBA" id="ARBA00022475"/>
    </source>
</evidence>
<evidence type="ECO:0000256" key="8">
    <source>
        <dbReference type="SAM" id="Phobius"/>
    </source>
</evidence>
<dbReference type="GO" id="GO:0033214">
    <property type="term" value="P:siderophore-iron import into cell"/>
    <property type="evidence" value="ECO:0007669"/>
    <property type="project" value="TreeGrafter"/>
</dbReference>
<dbReference type="InterPro" id="IPR000522">
    <property type="entry name" value="ABC_transptr_permease_BtuC"/>
</dbReference>
<evidence type="ECO:0000256" key="2">
    <source>
        <dbReference type="ARBA" id="ARBA00007935"/>
    </source>
</evidence>
<keyword evidence="3" id="KW-0813">Transport</keyword>
<dbReference type="InterPro" id="IPR037294">
    <property type="entry name" value="ABC_BtuC-like"/>
</dbReference>
<gene>
    <name evidence="9" type="primary">fhuB_6</name>
    <name evidence="9" type="ORF">NCTC12998_04979</name>
</gene>
<keyword evidence="7 8" id="KW-0472">Membrane</keyword>
<name>A0A485BW17_RAOPL</name>
<dbReference type="SUPFAM" id="SSF81345">
    <property type="entry name" value="ABC transporter involved in vitamin B12 uptake, BtuC"/>
    <property type="match status" value="1"/>
</dbReference>
<keyword evidence="5 8" id="KW-0812">Transmembrane</keyword>
<dbReference type="Gene3D" id="1.10.3470.10">
    <property type="entry name" value="ABC transporter involved in vitamin B12 uptake, BtuC"/>
    <property type="match status" value="1"/>
</dbReference>
<keyword evidence="6 8" id="KW-1133">Transmembrane helix</keyword>
<evidence type="ECO:0000313" key="10">
    <source>
        <dbReference type="Proteomes" id="UP000345637"/>
    </source>
</evidence>
<dbReference type="GO" id="GO:0005886">
    <property type="term" value="C:plasma membrane"/>
    <property type="evidence" value="ECO:0007669"/>
    <property type="project" value="UniProtKB-SubCell"/>
</dbReference>
<evidence type="ECO:0000256" key="3">
    <source>
        <dbReference type="ARBA" id="ARBA00022448"/>
    </source>
</evidence>
<evidence type="ECO:0000256" key="6">
    <source>
        <dbReference type="ARBA" id="ARBA00022989"/>
    </source>
</evidence>
<comment type="subcellular location">
    <subcellularLocation>
        <location evidence="1">Cell membrane</location>
        <topology evidence="1">Multi-pass membrane protein</topology>
    </subcellularLocation>
</comment>
<dbReference type="Pfam" id="PF01032">
    <property type="entry name" value="FecCD"/>
    <property type="match status" value="1"/>
</dbReference>
<reference evidence="9 10" key="1">
    <citation type="submission" date="2019-03" db="EMBL/GenBank/DDBJ databases">
        <authorList>
            <consortium name="Pathogen Informatics"/>
        </authorList>
    </citation>
    <scope>NUCLEOTIDE SEQUENCE [LARGE SCALE GENOMIC DNA]</scope>
    <source>
        <strain evidence="9 10">NCTC12998</strain>
    </source>
</reference>
<organism evidence="9 10">
    <name type="scientific">Raoultella planticola</name>
    <name type="common">Klebsiella planticola</name>
    <dbReference type="NCBI Taxonomy" id="575"/>
    <lineage>
        <taxon>Bacteria</taxon>
        <taxon>Pseudomonadati</taxon>
        <taxon>Pseudomonadota</taxon>
        <taxon>Gammaproteobacteria</taxon>
        <taxon>Enterobacterales</taxon>
        <taxon>Enterobacteriaceae</taxon>
        <taxon>Klebsiella/Raoultella group</taxon>
        <taxon>Raoultella</taxon>
    </lineage>
</organism>
<feature type="transmembrane region" description="Helical" evidence="8">
    <location>
        <begin position="12"/>
        <end position="32"/>
    </location>
</feature>
<dbReference type="Proteomes" id="UP000345637">
    <property type="component" value="Unassembled WGS sequence"/>
</dbReference>
<keyword evidence="4" id="KW-1003">Cell membrane</keyword>
<evidence type="ECO:0000256" key="1">
    <source>
        <dbReference type="ARBA" id="ARBA00004651"/>
    </source>
</evidence>
<comment type="similarity">
    <text evidence="2">Belongs to the binding-protein-dependent transport system permease family. FecCD subfamily.</text>
</comment>
<feature type="transmembrane region" description="Helical" evidence="8">
    <location>
        <begin position="38"/>
        <end position="60"/>
    </location>
</feature>
<evidence type="ECO:0000256" key="5">
    <source>
        <dbReference type="ARBA" id="ARBA00022692"/>
    </source>
</evidence>
<dbReference type="PANTHER" id="PTHR30472:SF25">
    <property type="entry name" value="ABC TRANSPORTER PERMEASE PROTEIN MJ0876-RELATED"/>
    <property type="match status" value="1"/>
</dbReference>
<proteinExistence type="inferred from homology"/>
<dbReference type="AlphaFoldDB" id="A0A485BW17"/>
<sequence length="127" mass="14152">MQRALRNPLAEPITLGMTSGATLAMGLASLWLPALTGGMRMGMIIGGELVALLLVLLLSWRQRLSPLVMIQAGMMINLWCGALTMLIAIINDRFLLTVLMWAAVRWRRRTAICCWRCCRGWRCASGY</sequence>